<evidence type="ECO:0000256" key="1">
    <source>
        <dbReference type="ARBA" id="ARBA00004123"/>
    </source>
</evidence>
<keyword evidence="8" id="KW-0175">Coiled coil</keyword>
<feature type="region of interest" description="Disordered" evidence="9">
    <location>
        <begin position="352"/>
        <end position="425"/>
    </location>
</feature>
<dbReference type="WBParaSite" id="Minc3s00895g18623">
    <property type="protein sequence ID" value="Minc3s00895g18623"/>
    <property type="gene ID" value="Minc3s00895g18623"/>
</dbReference>
<evidence type="ECO:0000256" key="8">
    <source>
        <dbReference type="SAM" id="Coils"/>
    </source>
</evidence>
<dbReference type="AlphaFoldDB" id="A0A914LXJ6"/>
<keyword evidence="7" id="KW-0539">Nucleus</keyword>
<dbReference type="Proteomes" id="UP000887563">
    <property type="component" value="Unplaced"/>
</dbReference>
<evidence type="ECO:0000256" key="6">
    <source>
        <dbReference type="ARBA" id="ARBA00023187"/>
    </source>
</evidence>
<keyword evidence="5" id="KW-0804">Transcription</keyword>
<protein>
    <submittedName>
        <fullName evidence="12">Pinin/SDK/MemA protein domain-containing protein</fullName>
    </submittedName>
</protein>
<keyword evidence="3" id="KW-0507">mRNA processing</keyword>
<keyword evidence="11" id="KW-1185">Reference proteome</keyword>
<evidence type="ECO:0000256" key="3">
    <source>
        <dbReference type="ARBA" id="ARBA00022664"/>
    </source>
</evidence>
<evidence type="ECO:0000256" key="5">
    <source>
        <dbReference type="ARBA" id="ARBA00023163"/>
    </source>
</evidence>
<keyword evidence="6" id="KW-0508">mRNA splicing</keyword>
<sequence>MAVDVNSALNRAYEELRNIDLDLSTLSGVQDRFSTRKRSANDSGNVTNASNDRRILDGGRRIIVGPDGSAKRSRHDDDLWNEQHQHNRYPQRDYSPPSLRPQRTLSSVIMSSTSGASTIETKSRTAVITEKKKSETKEDAVRNRRLFSNLLVGTLRQFQKEEKTVGVKGQAQLEKQREVERRLEENEKENRERLLRERDSLMEKRRDKEMQIQALRRQKAIEQSAEEKTKHFQRLACFIQTQTKPPLFFLPSKHTLRTLELLKDSSKKIETLIELRREEMDRELKRLGTYIIGGNGVVMKQEIEEDSDDDNNSKQNNGGSGHPLKSTIVVKKEQQQVDENEVNIGPIIVSSTNRESNKNVEGEVENETPPHPTKSVVIDGDEEEGNDDNIEDNNNDVVDNVAVNTDKNGVNDNAFEGQDESGENI</sequence>
<feature type="domain" description="Pinin/SDK/MemA protein" evidence="10">
    <location>
        <begin position="138"/>
        <end position="266"/>
    </location>
</feature>
<evidence type="ECO:0000313" key="12">
    <source>
        <dbReference type="WBParaSite" id="Minc3s00895g18623"/>
    </source>
</evidence>
<comment type="subcellular location">
    <subcellularLocation>
        <location evidence="1">Nucleus</location>
    </subcellularLocation>
</comment>
<dbReference type="InterPro" id="IPR039853">
    <property type="entry name" value="Pinin"/>
</dbReference>
<evidence type="ECO:0000259" key="10">
    <source>
        <dbReference type="Pfam" id="PF04696"/>
    </source>
</evidence>
<feature type="coiled-coil region" evidence="8">
    <location>
        <begin position="173"/>
        <end position="218"/>
    </location>
</feature>
<dbReference type="GO" id="GO:0008380">
    <property type="term" value="P:RNA splicing"/>
    <property type="evidence" value="ECO:0007669"/>
    <property type="project" value="UniProtKB-KW"/>
</dbReference>
<feature type="compositionally biased region" description="Low complexity" evidence="9">
    <location>
        <begin position="395"/>
        <end position="404"/>
    </location>
</feature>
<organism evidence="11 12">
    <name type="scientific">Meloidogyne incognita</name>
    <name type="common">Southern root-knot nematode worm</name>
    <name type="synonym">Oxyuris incognita</name>
    <dbReference type="NCBI Taxonomy" id="6306"/>
    <lineage>
        <taxon>Eukaryota</taxon>
        <taxon>Metazoa</taxon>
        <taxon>Ecdysozoa</taxon>
        <taxon>Nematoda</taxon>
        <taxon>Chromadorea</taxon>
        <taxon>Rhabditida</taxon>
        <taxon>Tylenchina</taxon>
        <taxon>Tylenchomorpha</taxon>
        <taxon>Tylenchoidea</taxon>
        <taxon>Meloidogynidae</taxon>
        <taxon>Meloidogyninae</taxon>
        <taxon>Meloidogyne</taxon>
        <taxon>Meloidogyne incognita group</taxon>
    </lineage>
</organism>
<evidence type="ECO:0000256" key="9">
    <source>
        <dbReference type="SAM" id="MobiDB-lite"/>
    </source>
</evidence>
<dbReference type="InterPro" id="IPR006786">
    <property type="entry name" value="Pinin_SDK_MemA"/>
</dbReference>
<dbReference type="Pfam" id="PF04696">
    <property type="entry name" value="Pinin_SDK_memA"/>
    <property type="match status" value="1"/>
</dbReference>
<feature type="region of interest" description="Disordered" evidence="9">
    <location>
        <begin position="81"/>
        <end position="101"/>
    </location>
</feature>
<proteinExistence type="inferred from homology"/>
<name>A0A914LXJ6_MELIC</name>
<accession>A0A914LXJ6</accession>
<dbReference type="PANTHER" id="PTHR12707:SF0">
    <property type="entry name" value="PININ"/>
    <property type="match status" value="1"/>
</dbReference>
<evidence type="ECO:0000256" key="2">
    <source>
        <dbReference type="ARBA" id="ARBA00010386"/>
    </source>
</evidence>
<feature type="region of interest" description="Disordered" evidence="9">
    <location>
        <begin position="305"/>
        <end position="325"/>
    </location>
</feature>
<comment type="similarity">
    <text evidence="2">Belongs to the pinin family.</text>
</comment>
<dbReference type="GO" id="GO:0071013">
    <property type="term" value="C:catalytic step 2 spliceosome"/>
    <property type="evidence" value="ECO:0007669"/>
    <property type="project" value="TreeGrafter"/>
</dbReference>
<dbReference type="GO" id="GO:0006397">
    <property type="term" value="P:mRNA processing"/>
    <property type="evidence" value="ECO:0007669"/>
    <property type="project" value="UniProtKB-KW"/>
</dbReference>
<evidence type="ECO:0000313" key="11">
    <source>
        <dbReference type="Proteomes" id="UP000887563"/>
    </source>
</evidence>
<dbReference type="PANTHER" id="PTHR12707">
    <property type="entry name" value="PINN"/>
    <property type="match status" value="1"/>
</dbReference>
<keyword evidence="4" id="KW-0805">Transcription regulation</keyword>
<reference evidence="12" key="1">
    <citation type="submission" date="2022-11" db="UniProtKB">
        <authorList>
            <consortium name="WormBaseParasite"/>
        </authorList>
    </citation>
    <scope>IDENTIFICATION</scope>
</reference>
<evidence type="ECO:0000256" key="4">
    <source>
        <dbReference type="ARBA" id="ARBA00023015"/>
    </source>
</evidence>
<feature type="compositionally biased region" description="Acidic residues" evidence="9">
    <location>
        <begin position="379"/>
        <end position="394"/>
    </location>
</feature>
<evidence type="ECO:0000256" key="7">
    <source>
        <dbReference type="ARBA" id="ARBA00023242"/>
    </source>
</evidence>